<organism evidence="7 8">
    <name type="scientific">Cimex lectularius</name>
    <name type="common">Bed bug</name>
    <name type="synonym">Acanthia lectularia</name>
    <dbReference type="NCBI Taxonomy" id="79782"/>
    <lineage>
        <taxon>Eukaryota</taxon>
        <taxon>Metazoa</taxon>
        <taxon>Ecdysozoa</taxon>
        <taxon>Arthropoda</taxon>
        <taxon>Hexapoda</taxon>
        <taxon>Insecta</taxon>
        <taxon>Pterygota</taxon>
        <taxon>Neoptera</taxon>
        <taxon>Paraneoptera</taxon>
        <taxon>Hemiptera</taxon>
        <taxon>Heteroptera</taxon>
        <taxon>Panheteroptera</taxon>
        <taxon>Cimicomorpha</taxon>
        <taxon>Cimicidae</taxon>
        <taxon>Cimex</taxon>
    </lineage>
</organism>
<accession>A0A8I6S9N7</accession>
<dbReference type="AlphaFoldDB" id="A0A8I6S9N7"/>
<evidence type="ECO:0000256" key="2">
    <source>
        <dbReference type="ARBA" id="ARBA00005335"/>
    </source>
</evidence>
<evidence type="ECO:0000256" key="4">
    <source>
        <dbReference type="ARBA" id="ARBA00022989"/>
    </source>
</evidence>
<dbReference type="Pfam" id="PF05255">
    <property type="entry name" value="UPF0220"/>
    <property type="match status" value="1"/>
</dbReference>
<evidence type="ECO:0000313" key="7">
    <source>
        <dbReference type="EnsemblMetazoa" id="XP_014255772.1"/>
    </source>
</evidence>
<comment type="similarity">
    <text evidence="2">Belongs to the UPF0220 family.</text>
</comment>
<keyword evidence="5 6" id="KW-0472">Membrane</keyword>
<evidence type="ECO:0000313" key="8">
    <source>
        <dbReference type="Proteomes" id="UP000494040"/>
    </source>
</evidence>
<dbReference type="InterPro" id="IPR007919">
    <property type="entry name" value="UPF0220"/>
</dbReference>
<comment type="subcellular location">
    <subcellularLocation>
        <location evidence="1">Membrane</location>
        <topology evidence="1">Multi-pass membrane protein</topology>
    </subcellularLocation>
</comment>
<dbReference type="OrthoDB" id="268928at2759"/>
<dbReference type="RefSeq" id="XP_014255772.1">
    <property type="nucleotide sequence ID" value="XM_014400286.2"/>
</dbReference>
<name>A0A8I6S9N7_CIMLE</name>
<reference evidence="7" key="1">
    <citation type="submission" date="2022-01" db="UniProtKB">
        <authorList>
            <consortium name="EnsemblMetazoa"/>
        </authorList>
    </citation>
    <scope>IDENTIFICATION</scope>
</reference>
<evidence type="ECO:0000256" key="3">
    <source>
        <dbReference type="ARBA" id="ARBA00022692"/>
    </source>
</evidence>
<sequence>MGSLMEYLTSCIWFEGGDKRNALASFVSGTLFFTGWWLIIDANVTHSDVFHGAYHICGVAGTISLFMINVVSNSQTQNELYSGGCMGPRGARLWLFIGFVCGFAAVIASCWIFFSDFAGHVTNPKWIGVALLLQNVFILVGSLIFKFGRVEDPWG</sequence>
<keyword evidence="4 6" id="KW-1133">Transmembrane helix</keyword>
<proteinExistence type="inferred from homology"/>
<keyword evidence="3 6" id="KW-0812">Transmembrane</keyword>
<evidence type="ECO:0000256" key="5">
    <source>
        <dbReference type="ARBA" id="ARBA00023136"/>
    </source>
</evidence>
<evidence type="ECO:0000256" key="1">
    <source>
        <dbReference type="ARBA" id="ARBA00004141"/>
    </source>
</evidence>
<feature type="transmembrane region" description="Helical" evidence="6">
    <location>
        <begin position="93"/>
        <end position="114"/>
    </location>
</feature>
<protein>
    <recommendedName>
        <fullName evidence="9">Transmembrane protein 50A</fullName>
    </recommendedName>
</protein>
<dbReference type="Proteomes" id="UP000494040">
    <property type="component" value="Unassembled WGS sequence"/>
</dbReference>
<dbReference type="KEGG" id="clec:106670187"/>
<feature type="transmembrane region" description="Helical" evidence="6">
    <location>
        <begin position="52"/>
        <end position="72"/>
    </location>
</feature>
<dbReference type="PANTHER" id="PTHR13180">
    <property type="entry name" value="SMALL MEMBRANE PROTEIN-RELATED"/>
    <property type="match status" value="1"/>
</dbReference>
<evidence type="ECO:0000256" key="6">
    <source>
        <dbReference type="SAM" id="Phobius"/>
    </source>
</evidence>
<dbReference type="EnsemblMetazoa" id="XM_014400286.2">
    <property type="protein sequence ID" value="XP_014255772.1"/>
    <property type="gene ID" value="LOC106670187"/>
</dbReference>
<feature type="transmembrane region" description="Helical" evidence="6">
    <location>
        <begin position="21"/>
        <end position="40"/>
    </location>
</feature>
<feature type="transmembrane region" description="Helical" evidence="6">
    <location>
        <begin position="126"/>
        <end position="145"/>
    </location>
</feature>
<keyword evidence="8" id="KW-1185">Reference proteome</keyword>
<dbReference type="GeneID" id="106670187"/>
<dbReference type="GO" id="GO:0016020">
    <property type="term" value="C:membrane"/>
    <property type="evidence" value="ECO:0007669"/>
    <property type="project" value="UniProtKB-SubCell"/>
</dbReference>
<evidence type="ECO:0008006" key="9">
    <source>
        <dbReference type="Google" id="ProtNLM"/>
    </source>
</evidence>
<dbReference type="OMA" id="FNNAYHV"/>